<dbReference type="CDD" id="cd12167">
    <property type="entry name" value="2-Hacid_dh_8"/>
    <property type="match status" value="1"/>
</dbReference>
<evidence type="ECO:0000256" key="1">
    <source>
        <dbReference type="ARBA" id="ARBA00023002"/>
    </source>
</evidence>
<evidence type="ECO:0000313" key="5">
    <source>
        <dbReference type="Proteomes" id="UP000730618"/>
    </source>
</evidence>
<dbReference type="Pfam" id="PF02826">
    <property type="entry name" value="2-Hacid_dh_C"/>
    <property type="match status" value="1"/>
</dbReference>
<dbReference type="InterPro" id="IPR006140">
    <property type="entry name" value="D-isomer_DH_NAD-bd"/>
</dbReference>
<proteinExistence type="predicted"/>
<keyword evidence="2" id="KW-0520">NAD</keyword>
<dbReference type="InterPro" id="IPR050223">
    <property type="entry name" value="D-isomer_2-hydroxyacid_DH"/>
</dbReference>
<evidence type="ECO:0000259" key="3">
    <source>
        <dbReference type="Pfam" id="PF02826"/>
    </source>
</evidence>
<evidence type="ECO:0000313" key="4">
    <source>
        <dbReference type="EMBL" id="CAG7644526.1"/>
    </source>
</evidence>
<sequence length="331" mass="36523">MPFKMVQIGVLLPISMQKAIFSEASRNDLEAVANVRWNETDEQLNDEQACEFLQGCEVSIGSWRTPKPSKAILEACPTIKLWEHAAGSVKAFFTDELQGKEIMIASCAPAIGRTVAEMVLGEMIIGLRRIIPNAQSNRTERRTPVPNKLYLAAATVGIIGASQVGRYFLQLVRPFGPRVLLYDPYITHEAAAQLGATKVDSLLELCAQCDAITMHTPMTDSTRQMMGAKEFQAMKDDAVFINSSRGGCIDERALIAELEKGRLFAFLDVSDPEPADMDNPIRTMPNVIYTSHLAGGQSYHIGNQVVEDVKAYLSGQKPKMVVTWDMLDRLA</sequence>
<dbReference type="EMBL" id="CAJVCE010000008">
    <property type="protein sequence ID" value="CAG7644526.1"/>
    <property type="molecule type" value="Genomic_DNA"/>
</dbReference>
<reference evidence="4 5" key="1">
    <citation type="submission" date="2021-06" db="EMBL/GenBank/DDBJ databases">
        <authorList>
            <person name="Criscuolo A."/>
        </authorList>
    </citation>
    <scope>NUCLEOTIDE SEQUENCE [LARGE SCALE GENOMIC DNA]</scope>
    <source>
        <strain evidence="5">CIP 111802</strain>
    </source>
</reference>
<dbReference type="GO" id="GO:0008465">
    <property type="term" value="F:hydroxypyruvate reductase (NADH) activity"/>
    <property type="evidence" value="ECO:0007669"/>
    <property type="project" value="UniProtKB-EC"/>
</dbReference>
<dbReference type="EC" id="1.1.1.29" evidence="4"/>
<feature type="domain" description="D-isomer specific 2-hydroxyacid dehydrogenase NAD-binding" evidence="3">
    <location>
        <begin position="124"/>
        <end position="294"/>
    </location>
</feature>
<keyword evidence="1 4" id="KW-0560">Oxidoreductase</keyword>
<dbReference type="PANTHER" id="PTHR10996:SF178">
    <property type="entry name" value="2-HYDROXYACID DEHYDROGENASE YGL185C-RELATED"/>
    <property type="match status" value="1"/>
</dbReference>
<dbReference type="Proteomes" id="UP000730618">
    <property type="component" value="Unassembled WGS sequence"/>
</dbReference>
<gene>
    <name evidence="4" type="primary">hprA_2</name>
    <name evidence="4" type="ORF">PAECIP111802_03296</name>
</gene>
<protein>
    <submittedName>
        <fullName evidence="4">Glycerate dehydrogenase</fullName>
        <ecNumber evidence="4">1.1.1.29</ecNumber>
    </submittedName>
</protein>
<comment type="caution">
    <text evidence="4">The sequence shown here is derived from an EMBL/GenBank/DDBJ whole genome shotgun (WGS) entry which is preliminary data.</text>
</comment>
<dbReference type="PANTHER" id="PTHR10996">
    <property type="entry name" value="2-HYDROXYACID DEHYDROGENASE-RELATED"/>
    <property type="match status" value="1"/>
</dbReference>
<accession>A0ABM8VJ90</accession>
<keyword evidence="5" id="KW-1185">Reference proteome</keyword>
<organism evidence="4 5">
    <name type="scientific">Paenibacillus allorhizosphaerae</name>
    <dbReference type="NCBI Taxonomy" id="2849866"/>
    <lineage>
        <taxon>Bacteria</taxon>
        <taxon>Bacillati</taxon>
        <taxon>Bacillota</taxon>
        <taxon>Bacilli</taxon>
        <taxon>Bacillales</taxon>
        <taxon>Paenibacillaceae</taxon>
        <taxon>Paenibacillus</taxon>
    </lineage>
</organism>
<evidence type="ECO:0000256" key="2">
    <source>
        <dbReference type="ARBA" id="ARBA00023027"/>
    </source>
</evidence>
<name>A0ABM8VJ90_9BACL</name>